<accession>A0ABS9KSJ8</accession>
<protein>
    <recommendedName>
        <fullName evidence="4">Magnesium transporter</fullName>
    </recommendedName>
</protein>
<evidence type="ECO:0000313" key="3">
    <source>
        <dbReference type="Proteomes" id="UP001165367"/>
    </source>
</evidence>
<feature type="transmembrane region" description="Helical" evidence="1">
    <location>
        <begin position="27"/>
        <end position="50"/>
    </location>
</feature>
<keyword evidence="1" id="KW-0472">Membrane</keyword>
<reference evidence="2" key="1">
    <citation type="submission" date="2022-01" db="EMBL/GenBank/DDBJ databases">
        <authorList>
            <person name="Jo J.-H."/>
            <person name="Im W.-T."/>
        </authorList>
    </citation>
    <scope>NUCLEOTIDE SEQUENCE</scope>
    <source>
        <strain evidence="2">NA20</strain>
    </source>
</reference>
<name>A0ABS9KSJ8_9BACT</name>
<keyword evidence="1" id="KW-0812">Transmembrane</keyword>
<dbReference type="RefSeq" id="WP_237872492.1">
    <property type="nucleotide sequence ID" value="NZ_JAKLTR010000008.1"/>
</dbReference>
<comment type="caution">
    <text evidence="2">The sequence shown here is derived from an EMBL/GenBank/DDBJ whole genome shotgun (WGS) entry which is preliminary data.</text>
</comment>
<organism evidence="2 3">
    <name type="scientific">Terrimonas ginsenosidimutans</name>
    <dbReference type="NCBI Taxonomy" id="2908004"/>
    <lineage>
        <taxon>Bacteria</taxon>
        <taxon>Pseudomonadati</taxon>
        <taxon>Bacteroidota</taxon>
        <taxon>Chitinophagia</taxon>
        <taxon>Chitinophagales</taxon>
        <taxon>Chitinophagaceae</taxon>
        <taxon>Terrimonas</taxon>
    </lineage>
</organism>
<evidence type="ECO:0000313" key="2">
    <source>
        <dbReference type="EMBL" id="MCG2615280.1"/>
    </source>
</evidence>
<evidence type="ECO:0000256" key="1">
    <source>
        <dbReference type="SAM" id="Phobius"/>
    </source>
</evidence>
<feature type="transmembrane region" description="Helical" evidence="1">
    <location>
        <begin position="62"/>
        <end position="83"/>
    </location>
</feature>
<gene>
    <name evidence="2" type="ORF">LZZ85_13355</name>
</gene>
<keyword evidence="3" id="KW-1185">Reference proteome</keyword>
<keyword evidence="1" id="KW-1133">Transmembrane helix</keyword>
<evidence type="ECO:0008006" key="4">
    <source>
        <dbReference type="Google" id="ProtNLM"/>
    </source>
</evidence>
<dbReference type="EMBL" id="JAKLTR010000008">
    <property type="protein sequence ID" value="MCG2615280.1"/>
    <property type="molecule type" value="Genomic_DNA"/>
</dbReference>
<dbReference type="Proteomes" id="UP001165367">
    <property type="component" value="Unassembled WGS sequence"/>
</dbReference>
<sequence>MLTEDEKKFIASWEVDRLRKKKLIRQLSVGLPMAVVLVVAIFVNFFSGWYKRADMEIRSNSSLIVVLLIAAIGIVIFTTVFSAKHKWDLNEQRYHELKGKKDAN</sequence>
<proteinExistence type="predicted"/>